<protein>
    <recommendedName>
        <fullName evidence="3">DUF960 domain-containing protein</fullName>
    </recommendedName>
</protein>
<dbReference type="Gene3D" id="3.10.450.150">
    <property type="entry name" value="enterococcus faecalis protein"/>
    <property type="match status" value="1"/>
</dbReference>
<comment type="caution">
    <text evidence="1">The sequence shown here is derived from an EMBL/GenBank/DDBJ whole genome shotgun (WGS) entry which is preliminary data.</text>
</comment>
<dbReference type="InterPro" id="IPR009303">
    <property type="entry name" value="DUF960"/>
</dbReference>
<dbReference type="Proteomes" id="UP000016981">
    <property type="component" value="Unassembled WGS sequence"/>
</dbReference>
<sequence>MIFKEQFLAIQAYFMYHIENPLMNEHRKEETMAFTNTRGRYASFGVVTSLPDDIIDSFWYIIDNFLKGVFELDELLRFELINNKGKTTFQFSQESLATVVTFDFNDAFDPFFPREIFVTDNNGKETIMLPDEYTLM</sequence>
<proteinExistence type="predicted"/>
<accession>A0AAN4P8U1</accession>
<reference evidence="2" key="1">
    <citation type="submission" date="2013-09" db="EMBL/GenBank/DDBJ databases">
        <title>Genome Sequences of seven clinical isolates and type strains of anginosus group streptococci.</title>
        <authorList>
            <person name="Maruyama F."/>
            <person name="Sakurai A."/>
            <person name="Ogura Y."/>
            <person name="Homma H."/>
            <person name="Takahashi N."/>
            <person name="Ohtsubo Y."/>
            <person name="Hoshino T."/>
            <person name="Okahashi N."/>
            <person name="Nakagawa I."/>
            <person name="Kimura S."/>
            <person name="Fujiwara T."/>
            <person name="Hayashi T."/>
            <person name="Shintani S."/>
        </authorList>
    </citation>
    <scope>NUCLEOTIDE SEQUENCE [LARGE SCALE GENOMIC DNA]</scope>
    <source>
        <strain evidence="2">T5</strain>
    </source>
</reference>
<dbReference type="Pfam" id="PF06124">
    <property type="entry name" value="DUF960"/>
    <property type="match status" value="1"/>
</dbReference>
<gene>
    <name evidence="1" type="ORF">ANG6_0766</name>
</gene>
<evidence type="ECO:0000313" key="2">
    <source>
        <dbReference type="Proteomes" id="UP000016981"/>
    </source>
</evidence>
<dbReference type="EMBL" id="BASY01000005">
    <property type="protein sequence ID" value="GAD46271.1"/>
    <property type="molecule type" value="Genomic_DNA"/>
</dbReference>
<organism evidence="1 2">
    <name type="scientific">Streptococcus anginosus T5</name>
    <dbReference type="NCBI Taxonomy" id="1163302"/>
    <lineage>
        <taxon>Bacteria</taxon>
        <taxon>Bacillati</taxon>
        <taxon>Bacillota</taxon>
        <taxon>Bacilli</taxon>
        <taxon>Lactobacillales</taxon>
        <taxon>Streptococcaceae</taxon>
        <taxon>Streptococcus</taxon>
        <taxon>Streptococcus anginosus group</taxon>
    </lineage>
</organism>
<name>A0AAN4P8U1_STRAP</name>
<dbReference type="AlphaFoldDB" id="A0AAN4P8U1"/>
<evidence type="ECO:0000313" key="1">
    <source>
        <dbReference type="EMBL" id="GAD46271.1"/>
    </source>
</evidence>
<evidence type="ECO:0008006" key="3">
    <source>
        <dbReference type="Google" id="ProtNLM"/>
    </source>
</evidence>